<comment type="similarity">
    <text evidence="3">Belongs to the methylthiotransferase family. CDKAL1 subfamily.</text>
</comment>
<reference evidence="19" key="2">
    <citation type="submission" date="2013-10" db="EMBL/GenBank/DDBJ databases">
        <authorList>
            <person name="Aslett M."/>
        </authorList>
    </citation>
    <scope>NUCLEOTIDE SEQUENCE [LARGE SCALE GENOMIC DNA]</scope>
    <source>
        <strain evidence="19">Houghton</strain>
    </source>
</reference>
<dbReference type="OrthoDB" id="1730074at2759"/>
<protein>
    <recommendedName>
        <fullName evidence="5">Threonylcarbamoyladenosine tRNA methylthiotransferase</fullName>
        <ecNumber evidence="4">2.8.4.5</ecNumber>
    </recommendedName>
    <alternativeName>
        <fullName evidence="13">tRNA-t(6)A37 methylthiotransferase</fullName>
    </alternativeName>
</protein>
<evidence type="ECO:0000256" key="15">
    <source>
        <dbReference type="SAM" id="MobiDB-lite"/>
    </source>
</evidence>
<evidence type="ECO:0000256" key="11">
    <source>
        <dbReference type="ARBA" id="ARBA00023004"/>
    </source>
</evidence>
<keyword evidence="10" id="KW-0479">Metal-binding</keyword>
<keyword evidence="16" id="KW-0812">Transmembrane</keyword>
<dbReference type="SFLD" id="SFLDS00029">
    <property type="entry name" value="Radical_SAM"/>
    <property type="match status" value="1"/>
</dbReference>
<dbReference type="AlphaFoldDB" id="U6KR31"/>
<dbReference type="RefSeq" id="XP_013231322.1">
    <property type="nucleotide sequence ID" value="XM_013375868.1"/>
</dbReference>
<dbReference type="InterPro" id="IPR023404">
    <property type="entry name" value="rSAM_horseshoe"/>
</dbReference>
<dbReference type="SUPFAM" id="SSF102114">
    <property type="entry name" value="Radical SAM enzymes"/>
    <property type="match status" value="1"/>
</dbReference>
<accession>U6KR31</accession>
<keyword evidence="20" id="KW-1185">Reference proteome</keyword>
<dbReference type="GeneID" id="25253137"/>
<dbReference type="InterPro" id="IPR006638">
    <property type="entry name" value="Elp3/MiaA/NifB-like_rSAM"/>
</dbReference>
<evidence type="ECO:0000256" key="16">
    <source>
        <dbReference type="SAM" id="Phobius"/>
    </source>
</evidence>
<dbReference type="Gene3D" id="3.40.50.12160">
    <property type="entry name" value="Methylthiotransferase, N-terminal domain"/>
    <property type="match status" value="1"/>
</dbReference>
<dbReference type="SFLD" id="SFLDG01082">
    <property type="entry name" value="B12-binding_domain_containing"/>
    <property type="match status" value="1"/>
</dbReference>
<keyword evidence="16" id="KW-0472">Membrane</keyword>
<feature type="domain" description="Radical SAM core" evidence="18">
    <location>
        <begin position="419"/>
        <end position="650"/>
    </location>
</feature>
<comment type="function">
    <text evidence="2">Catalyzes the methylthiolation of N6-threonylcarbamoyladenosine (t(6)A), leading to the formation of 2-methylthio-N6-threonylcarbamoyladenosine (ms(2)t(6)A) at position 37 in tRNAs that read codons beginning with adenine.</text>
</comment>
<evidence type="ECO:0000256" key="2">
    <source>
        <dbReference type="ARBA" id="ARBA00002399"/>
    </source>
</evidence>
<feature type="compositionally biased region" description="Basic and acidic residues" evidence="15">
    <location>
        <begin position="314"/>
        <end position="327"/>
    </location>
</feature>
<dbReference type="PROSITE" id="PS51449">
    <property type="entry name" value="MTTASE_N"/>
    <property type="match status" value="1"/>
</dbReference>
<evidence type="ECO:0000259" key="17">
    <source>
        <dbReference type="PROSITE" id="PS51449"/>
    </source>
</evidence>
<dbReference type="PROSITE" id="PS51918">
    <property type="entry name" value="RADICAL_SAM"/>
    <property type="match status" value="1"/>
</dbReference>
<dbReference type="PANTHER" id="PTHR11918">
    <property type="entry name" value="RADICAL SAM PROTEINS"/>
    <property type="match status" value="1"/>
</dbReference>
<evidence type="ECO:0000256" key="4">
    <source>
        <dbReference type="ARBA" id="ARBA00013273"/>
    </source>
</evidence>
<evidence type="ECO:0000256" key="6">
    <source>
        <dbReference type="ARBA" id="ARBA00022485"/>
    </source>
</evidence>
<name>U6KR31_EIMTE</name>
<evidence type="ECO:0000256" key="1">
    <source>
        <dbReference type="ARBA" id="ARBA00001966"/>
    </source>
</evidence>
<dbReference type="OMA" id="RMSIMTD"/>
<proteinExistence type="inferred from homology"/>
<dbReference type="GO" id="GO:0046872">
    <property type="term" value="F:metal ion binding"/>
    <property type="evidence" value="ECO:0007669"/>
    <property type="project" value="UniProtKB-KW"/>
</dbReference>
<dbReference type="Pfam" id="PF04055">
    <property type="entry name" value="Radical_SAM"/>
    <property type="match status" value="1"/>
</dbReference>
<evidence type="ECO:0000256" key="14">
    <source>
        <dbReference type="ARBA" id="ARBA00051661"/>
    </source>
</evidence>
<keyword evidence="11" id="KW-0408">Iron</keyword>
<evidence type="ECO:0000313" key="20">
    <source>
        <dbReference type="Proteomes" id="UP000030747"/>
    </source>
</evidence>
<gene>
    <name evidence="19" type="ORF">ETH_00020045</name>
</gene>
<evidence type="ECO:0000259" key="18">
    <source>
        <dbReference type="PROSITE" id="PS51918"/>
    </source>
</evidence>
<comment type="cofactor">
    <cofactor evidence="1">
        <name>[4Fe-4S] cluster</name>
        <dbReference type="ChEBI" id="CHEBI:49883"/>
    </cofactor>
</comment>
<dbReference type="SMART" id="SM00729">
    <property type="entry name" value="Elp3"/>
    <property type="match status" value="1"/>
</dbReference>
<dbReference type="InterPro" id="IPR013848">
    <property type="entry name" value="Methylthiotransferase_N"/>
</dbReference>
<evidence type="ECO:0000256" key="8">
    <source>
        <dbReference type="ARBA" id="ARBA00022691"/>
    </source>
</evidence>
<dbReference type="Gene3D" id="3.80.30.20">
    <property type="entry name" value="tm_1862 like domain"/>
    <property type="match status" value="1"/>
</dbReference>
<dbReference type="EC" id="2.8.4.5" evidence="4"/>
<evidence type="ECO:0000313" key="19">
    <source>
        <dbReference type="EMBL" id="CDJ40572.1"/>
    </source>
</evidence>
<feature type="region of interest" description="Disordered" evidence="15">
    <location>
        <begin position="295"/>
        <end position="337"/>
    </location>
</feature>
<evidence type="ECO:0000256" key="5">
    <source>
        <dbReference type="ARBA" id="ARBA00018810"/>
    </source>
</evidence>
<evidence type="ECO:0000256" key="12">
    <source>
        <dbReference type="ARBA" id="ARBA00023014"/>
    </source>
</evidence>
<dbReference type="InterPro" id="IPR020612">
    <property type="entry name" value="Methylthiotransferase_CS"/>
</dbReference>
<evidence type="ECO:0000256" key="7">
    <source>
        <dbReference type="ARBA" id="ARBA00022679"/>
    </source>
</evidence>
<feature type="domain" description="MTTase N-terminal" evidence="17">
    <location>
        <begin position="201"/>
        <end position="319"/>
    </location>
</feature>
<dbReference type="GO" id="GO:0035598">
    <property type="term" value="F:tRNA (N(6)-L-threonylcarbamoyladenosine(37)-C(2))-methylthiotransferase activity"/>
    <property type="evidence" value="ECO:0007669"/>
    <property type="project" value="UniProtKB-EC"/>
</dbReference>
<evidence type="ECO:0000256" key="9">
    <source>
        <dbReference type="ARBA" id="ARBA00022694"/>
    </source>
</evidence>
<dbReference type="PANTHER" id="PTHR11918:SF45">
    <property type="entry name" value="THREONYLCARBAMOYLADENOSINE TRNA METHYLTHIOTRANSFERASE"/>
    <property type="match status" value="1"/>
</dbReference>
<dbReference type="FunFam" id="3.80.30.20:FF:000002">
    <property type="entry name" value="threonylcarbamoyladenosine tRNA methylthiotransferase isoform X2"/>
    <property type="match status" value="1"/>
</dbReference>
<keyword evidence="9" id="KW-0819">tRNA processing</keyword>
<keyword evidence="12" id="KW-0411">Iron-sulfur</keyword>
<evidence type="ECO:0000256" key="3">
    <source>
        <dbReference type="ARBA" id="ARBA00008616"/>
    </source>
</evidence>
<feature type="transmembrane region" description="Helical" evidence="16">
    <location>
        <begin position="18"/>
        <end position="37"/>
    </location>
</feature>
<dbReference type="VEuPathDB" id="ToxoDB:ETH2_1238800"/>
<dbReference type="GO" id="GO:0051539">
    <property type="term" value="F:4 iron, 4 sulfur cluster binding"/>
    <property type="evidence" value="ECO:0007669"/>
    <property type="project" value="UniProtKB-KW"/>
</dbReference>
<dbReference type="InterPro" id="IPR058240">
    <property type="entry name" value="rSAM_sf"/>
</dbReference>
<feature type="transmembrane region" description="Helical" evidence="16">
    <location>
        <begin position="49"/>
        <end position="69"/>
    </location>
</feature>
<evidence type="ECO:0000256" key="10">
    <source>
        <dbReference type="ARBA" id="ARBA00022723"/>
    </source>
</evidence>
<keyword evidence="6" id="KW-0004">4Fe-4S</keyword>
<feature type="region of interest" description="Disordered" evidence="15">
    <location>
        <begin position="117"/>
        <end position="137"/>
    </location>
</feature>
<sequence>MLSSQPQGRGVSPPVREFGVPTVCAACAVIAGATVALQASGGMRGNVTVIAVEVGAVVALTGFLAWRFLGGSASGADKDMQCEPAKLKDADAVKPQPDNGCCKGACGFACEGEAEEKEVGEADISGTDLEDLRSSDDDMKRAARVTGLYTYIQPSTTRRRTTKQMDSEGNQTSDRDNSTTATTPPSSATHAVEGAFLPGRAKIFFKTFGCSHNISDSEYMQGLLHESGYRFVDSLEEADICVVNSCTVKSPSEFALYSVIRAALGEIPNNVETTGTSSTRQQGRNAYSSQSIMDNAHRTNDSGTHSLVEQQQKQQHEEQRQREEADPQRGQTRTTRRLKRRIPCVVAGCVPGASKGGRRDQSTREAQLSWKDALLSQCSIVGVACIGRIVEVVEEALQGRIVHLTSGKGLPPLNLPKIRRNRLIEIVPISTGCLGNCTYCKTKHARGDLGSYPEEVIESRVSSALEEGATQIWLTSEDTGAYGLDIGSSLTKLLRRLLKLPLREEIMLRVGMGNPPFLLGQLAAATDILGHPNVFEFCHLPVQSGSNRVLSRMKRDYTVEQFKTVVDACLQAHPRMSIMTDVICGFPGETEEDHRQTLQLLSEYSFPAVNISQFYPRPGTPAAAMKQLPSQVVKRRSREVTQLFESYTCYDWMVDTVHKVWFSFHSDRSDHTVGHTKQYVKVLVDRHVFFAL</sequence>
<dbReference type="InterPro" id="IPR038135">
    <property type="entry name" value="Methylthiotransferase_N_sf"/>
</dbReference>
<organism evidence="19 20">
    <name type="scientific">Eimeria tenella</name>
    <name type="common">Coccidian parasite</name>
    <dbReference type="NCBI Taxonomy" id="5802"/>
    <lineage>
        <taxon>Eukaryota</taxon>
        <taxon>Sar</taxon>
        <taxon>Alveolata</taxon>
        <taxon>Apicomplexa</taxon>
        <taxon>Conoidasida</taxon>
        <taxon>Coccidia</taxon>
        <taxon>Eucoccidiorida</taxon>
        <taxon>Eimeriorina</taxon>
        <taxon>Eimeriidae</taxon>
        <taxon>Eimeria</taxon>
    </lineage>
</organism>
<feature type="region of interest" description="Disordered" evidence="15">
    <location>
        <begin position="156"/>
        <end position="191"/>
    </location>
</feature>
<dbReference type="EMBL" id="HG675163">
    <property type="protein sequence ID" value="CDJ40572.1"/>
    <property type="molecule type" value="Genomic_DNA"/>
</dbReference>
<dbReference type="InterPro" id="IPR007197">
    <property type="entry name" value="rSAM"/>
</dbReference>
<keyword evidence="8" id="KW-0949">S-adenosyl-L-methionine</keyword>
<comment type="catalytic activity">
    <reaction evidence="14">
        <text>N(6)-L-threonylcarbamoyladenosine(37) in tRNA + (sulfur carrier)-SH + AH2 + 2 S-adenosyl-L-methionine = 2-methylsulfanyl-N(6)-L-threonylcarbamoyladenosine(37) in tRNA + (sulfur carrier)-H + 5'-deoxyadenosine + L-methionine + A + S-adenosyl-L-homocysteine + 2 H(+)</text>
        <dbReference type="Rhea" id="RHEA:37075"/>
        <dbReference type="Rhea" id="RHEA-COMP:10163"/>
        <dbReference type="Rhea" id="RHEA-COMP:11092"/>
        <dbReference type="Rhea" id="RHEA-COMP:14737"/>
        <dbReference type="Rhea" id="RHEA-COMP:14739"/>
        <dbReference type="ChEBI" id="CHEBI:13193"/>
        <dbReference type="ChEBI" id="CHEBI:15378"/>
        <dbReference type="ChEBI" id="CHEBI:17319"/>
        <dbReference type="ChEBI" id="CHEBI:17499"/>
        <dbReference type="ChEBI" id="CHEBI:29917"/>
        <dbReference type="ChEBI" id="CHEBI:57844"/>
        <dbReference type="ChEBI" id="CHEBI:57856"/>
        <dbReference type="ChEBI" id="CHEBI:59789"/>
        <dbReference type="ChEBI" id="CHEBI:64428"/>
        <dbReference type="ChEBI" id="CHEBI:74418"/>
        <dbReference type="ChEBI" id="CHEBI:74420"/>
        <dbReference type="EC" id="2.8.4.5"/>
    </reaction>
</comment>
<keyword evidence="7" id="KW-0808">Transferase</keyword>
<dbReference type="GO" id="GO:0005783">
    <property type="term" value="C:endoplasmic reticulum"/>
    <property type="evidence" value="ECO:0007669"/>
    <property type="project" value="TreeGrafter"/>
</dbReference>
<dbReference type="PROSITE" id="PS01278">
    <property type="entry name" value="MTTASE_RADICAL"/>
    <property type="match status" value="1"/>
</dbReference>
<dbReference type="Proteomes" id="UP000030747">
    <property type="component" value="Unassembled WGS sequence"/>
</dbReference>
<dbReference type="VEuPathDB" id="ToxoDB:ETH_00020045"/>
<keyword evidence="16" id="KW-1133">Transmembrane helix</keyword>
<dbReference type="Pfam" id="PF00919">
    <property type="entry name" value="UPF0004"/>
    <property type="match status" value="1"/>
</dbReference>
<feature type="compositionally biased region" description="Low complexity" evidence="15">
    <location>
        <begin position="178"/>
        <end position="189"/>
    </location>
</feature>
<reference evidence="19" key="1">
    <citation type="submission" date="2013-10" db="EMBL/GenBank/DDBJ databases">
        <title>Genomic analysis of the causative agents of coccidiosis in chickens.</title>
        <authorList>
            <person name="Reid A.J."/>
            <person name="Blake D."/>
            <person name="Billington K."/>
            <person name="Browne H."/>
            <person name="Dunn M."/>
            <person name="Hung S."/>
            <person name="Kawahara F."/>
            <person name="Miranda-Saavedra D."/>
            <person name="Mourier T."/>
            <person name="Nagra H."/>
            <person name="Otto T.D."/>
            <person name="Rawlings N."/>
            <person name="Sanchez A."/>
            <person name="Sanders M."/>
            <person name="Subramaniam C."/>
            <person name="Tay Y."/>
            <person name="Dear P."/>
            <person name="Doerig C."/>
            <person name="Gruber A."/>
            <person name="Parkinson J."/>
            <person name="Shirley M."/>
            <person name="Wan K.L."/>
            <person name="Berriman M."/>
            <person name="Tomley F."/>
            <person name="Pain A."/>
        </authorList>
    </citation>
    <scope>NUCLEOTIDE SEQUENCE [LARGE SCALE GENOMIC DNA]</scope>
    <source>
        <strain evidence="19">Houghton</strain>
    </source>
</reference>
<evidence type="ECO:0000256" key="13">
    <source>
        <dbReference type="ARBA" id="ARBA00031213"/>
    </source>
</evidence>